<dbReference type="PRINTS" id="PR00132">
    <property type="entry name" value="GLHYDRLASE2"/>
</dbReference>
<dbReference type="GO" id="GO:0009341">
    <property type="term" value="C:beta-galactosidase complex"/>
    <property type="evidence" value="ECO:0007669"/>
    <property type="project" value="InterPro"/>
</dbReference>
<dbReference type="InterPro" id="IPR023232">
    <property type="entry name" value="Glyco_hydro_2_AS"/>
</dbReference>
<dbReference type="RefSeq" id="WP_285660576.1">
    <property type="nucleotide sequence ID" value="NZ_BSTX01000001.1"/>
</dbReference>
<keyword evidence="10" id="KW-1185">Reference proteome</keyword>
<dbReference type="Gene3D" id="2.70.98.10">
    <property type="match status" value="1"/>
</dbReference>
<dbReference type="GO" id="GO:0030246">
    <property type="term" value="F:carbohydrate binding"/>
    <property type="evidence" value="ECO:0007669"/>
    <property type="project" value="InterPro"/>
</dbReference>
<name>A0A9W6W7C0_9ACTN</name>
<dbReference type="Gene3D" id="2.60.40.10">
    <property type="entry name" value="Immunoglobulins"/>
    <property type="match status" value="2"/>
</dbReference>
<comment type="similarity">
    <text evidence="2">Belongs to the glycosyl hydrolase 2 family.</text>
</comment>
<dbReference type="InterPro" id="IPR006104">
    <property type="entry name" value="Glyco_hydro_2_N"/>
</dbReference>
<dbReference type="SUPFAM" id="SSF49303">
    <property type="entry name" value="beta-Galactosidase/glucuronidase domain"/>
    <property type="match status" value="2"/>
</dbReference>
<dbReference type="Pfam" id="PF02929">
    <property type="entry name" value="Bgal_small_N"/>
    <property type="match status" value="1"/>
</dbReference>
<dbReference type="SUPFAM" id="SSF74650">
    <property type="entry name" value="Galactose mutarotase-like"/>
    <property type="match status" value="1"/>
</dbReference>
<evidence type="ECO:0000256" key="4">
    <source>
        <dbReference type="ARBA" id="ARBA00013303"/>
    </source>
</evidence>
<dbReference type="InterPro" id="IPR004199">
    <property type="entry name" value="B-gal_small/dom_5"/>
</dbReference>
<dbReference type="EC" id="3.2.1.23" evidence="3"/>
<evidence type="ECO:0000256" key="6">
    <source>
        <dbReference type="ARBA" id="ARBA00023295"/>
    </source>
</evidence>
<dbReference type="PROSITE" id="PS00719">
    <property type="entry name" value="GLYCOSYL_HYDROL_F2_1"/>
    <property type="match status" value="1"/>
</dbReference>
<comment type="catalytic activity">
    <reaction evidence="1">
        <text>Hydrolysis of terminal non-reducing beta-D-galactose residues in beta-D-galactosides.</text>
        <dbReference type="EC" id="3.2.1.23"/>
    </reaction>
</comment>
<dbReference type="Pfam" id="PF02836">
    <property type="entry name" value="Glyco_hydro_2_C"/>
    <property type="match status" value="1"/>
</dbReference>
<dbReference type="Gene3D" id="3.20.20.80">
    <property type="entry name" value="Glycosidases"/>
    <property type="match status" value="1"/>
</dbReference>
<dbReference type="PANTHER" id="PTHR46323">
    <property type="entry name" value="BETA-GALACTOSIDASE"/>
    <property type="match status" value="1"/>
</dbReference>
<accession>A0A9W6W7C0</accession>
<evidence type="ECO:0000313" key="9">
    <source>
        <dbReference type="EMBL" id="GLZ75336.1"/>
    </source>
</evidence>
<keyword evidence="5" id="KW-0378">Hydrolase</keyword>
<evidence type="ECO:0000313" key="10">
    <source>
        <dbReference type="Proteomes" id="UP001165079"/>
    </source>
</evidence>
<dbReference type="InterPro" id="IPR014718">
    <property type="entry name" value="GH-type_carb-bd"/>
</dbReference>
<proteinExistence type="inferred from homology"/>
<dbReference type="InterPro" id="IPR006103">
    <property type="entry name" value="Glyco_hydro_2_cat"/>
</dbReference>
<organism evidence="9 10">
    <name type="scientific">Actinorhabdospora filicis</name>
    <dbReference type="NCBI Taxonomy" id="1785913"/>
    <lineage>
        <taxon>Bacteria</taxon>
        <taxon>Bacillati</taxon>
        <taxon>Actinomycetota</taxon>
        <taxon>Actinomycetes</taxon>
        <taxon>Micromonosporales</taxon>
        <taxon>Micromonosporaceae</taxon>
        <taxon>Actinorhabdospora</taxon>
    </lineage>
</organism>
<sequence>MTRPLAYFEAPSPGFGALPPRATGRGGSAVRDLSGHWRFHLAGSDDKAPDGFWDPGFDDAAWTTIPVPSCWQTHGHGSPAYTNVTYPFPVDPPRVPHDNPVGDHRLAFDLGEWPEGGRSVLRFEGADSSLRVWLNGAELGVSRGSRLPVEFDATAVLRPGRNVLAARVHQWSSGSYLEDQDQWWMSGIFREVTLLHRPEGGLGDFFLRAGFDHLTGAGTLLLEAAEGTRVRVPELDLDVPAGRETLVPGVEPWSAEIPRLYTAEVYTPAETTTVRAGFRTVTIEDARLLVNGRPILLRGVNRHEFHPATGRAIGRDTDRADLLLMKRHNINAVRTSHYPPHPAFLDLCDELGMWVVDECDLETHGFEPLGWRRNPTAEPMWRDACLDRMRRMVERDKNHPSVIMWSLGNESGTGENLAAMAAWAKGRDDTRPIHYEGDLTCAHVDVYSRMYAGVGEVERIGKRIEEPLPDPALDAARRAMPFVLCEYAHAMGNGPGGLSEYQRLFEAYPRLAGGFVWEWIDHGLPLSTPDGRRYYGYGGDFGETVHDGNFCVDGLVFPDRTPSPGLEEYKKVIEPVRFETTADGRLRVVNRHDFADTSHLAFRWELAFDGQYVDGGPLDVPVLLPGEHADVEFPFDCAERAGIPPFEHWWTVCAELATDTDWAPAGHEIAWHQGRTDDVIAERPFDADEPVALIAGRDRIVLGPAEFTAEGTLLRLGGFEVDAPKLELWRAPTDNDRGKHPSVAGRWAAVGLDDLRHRLIRAGTYDQSVVAHTEVSPANSAASMATTFRWQAYGPWLRLEVTVLPEGDWTVPLGRVGVSIGLPGDWDTVEWFGRGPGEAYPDSTAAARVGHWTETVDRMQTPYVRPQENGARAEVRWARVTGPSGGLQLHGEPLFSLTARHWTTRHLAAARHTVDLADSGRLWLHIDHAHRGLGSASCGPDVLPRHELPAAPASFAVWLRPLG</sequence>
<dbReference type="InterPro" id="IPR011013">
    <property type="entry name" value="Gal_mutarotase_sf_dom"/>
</dbReference>
<dbReference type="InterPro" id="IPR032312">
    <property type="entry name" value="LacZ_4"/>
</dbReference>
<dbReference type="SUPFAM" id="SSF51445">
    <property type="entry name" value="(Trans)glycosidases"/>
    <property type="match status" value="1"/>
</dbReference>
<keyword evidence="6" id="KW-0326">Glycosidase</keyword>
<dbReference type="SUPFAM" id="SSF49785">
    <property type="entry name" value="Galactose-binding domain-like"/>
    <property type="match status" value="1"/>
</dbReference>
<feature type="domain" description="Beta galactosidase small chain/" evidence="8">
    <location>
        <begin position="701"/>
        <end position="960"/>
    </location>
</feature>
<dbReference type="PROSITE" id="PS00608">
    <property type="entry name" value="GLYCOSYL_HYDROL_F2_2"/>
    <property type="match status" value="1"/>
</dbReference>
<dbReference type="GO" id="GO:0005990">
    <property type="term" value="P:lactose catabolic process"/>
    <property type="evidence" value="ECO:0007669"/>
    <property type="project" value="TreeGrafter"/>
</dbReference>
<protein>
    <recommendedName>
        <fullName evidence="4">Beta-galactosidase</fullName>
        <ecNumber evidence="3">3.2.1.23</ecNumber>
    </recommendedName>
    <alternativeName>
        <fullName evidence="7">Lactase</fullName>
    </alternativeName>
</protein>
<dbReference type="InterPro" id="IPR023230">
    <property type="entry name" value="Glyco_hydro_2_CS"/>
</dbReference>
<dbReference type="Proteomes" id="UP001165079">
    <property type="component" value="Unassembled WGS sequence"/>
</dbReference>
<dbReference type="GO" id="GO:0004565">
    <property type="term" value="F:beta-galactosidase activity"/>
    <property type="evidence" value="ECO:0007669"/>
    <property type="project" value="UniProtKB-EC"/>
</dbReference>
<dbReference type="PANTHER" id="PTHR46323:SF2">
    <property type="entry name" value="BETA-GALACTOSIDASE"/>
    <property type="match status" value="1"/>
</dbReference>
<dbReference type="Pfam" id="PF02837">
    <property type="entry name" value="Glyco_hydro_2_N"/>
    <property type="match status" value="1"/>
</dbReference>
<evidence type="ECO:0000259" key="8">
    <source>
        <dbReference type="SMART" id="SM01038"/>
    </source>
</evidence>
<gene>
    <name evidence="9" type="primary">lacZ</name>
    <name evidence="9" type="ORF">Afil01_01430</name>
</gene>
<reference evidence="9" key="1">
    <citation type="submission" date="2023-03" db="EMBL/GenBank/DDBJ databases">
        <title>Actinorhabdospora filicis NBRC 111898.</title>
        <authorList>
            <person name="Ichikawa N."/>
            <person name="Sato H."/>
            <person name="Tonouchi N."/>
        </authorList>
    </citation>
    <scope>NUCLEOTIDE SEQUENCE</scope>
    <source>
        <strain evidence="9">NBRC 111898</strain>
    </source>
</reference>
<dbReference type="InterPro" id="IPR017853">
    <property type="entry name" value="GH"/>
</dbReference>
<evidence type="ECO:0000256" key="3">
    <source>
        <dbReference type="ARBA" id="ARBA00012756"/>
    </source>
</evidence>
<dbReference type="SMART" id="SM01038">
    <property type="entry name" value="Bgal_small_N"/>
    <property type="match status" value="1"/>
</dbReference>
<evidence type="ECO:0000256" key="5">
    <source>
        <dbReference type="ARBA" id="ARBA00022801"/>
    </source>
</evidence>
<dbReference type="InterPro" id="IPR013783">
    <property type="entry name" value="Ig-like_fold"/>
</dbReference>
<dbReference type="InterPro" id="IPR006101">
    <property type="entry name" value="Glyco_hydro_2"/>
</dbReference>
<evidence type="ECO:0000256" key="2">
    <source>
        <dbReference type="ARBA" id="ARBA00007401"/>
    </source>
</evidence>
<dbReference type="InterPro" id="IPR036156">
    <property type="entry name" value="Beta-gal/glucu_dom_sf"/>
</dbReference>
<evidence type="ECO:0000256" key="1">
    <source>
        <dbReference type="ARBA" id="ARBA00001412"/>
    </source>
</evidence>
<dbReference type="Gene3D" id="2.60.120.260">
    <property type="entry name" value="Galactose-binding domain-like"/>
    <property type="match status" value="1"/>
</dbReference>
<dbReference type="EMBL" id="BSTX01000001">
    <property type="protein sequence ID" value="GLZ75336.1"/>
    <property type="molecule type" value="Genomic_DNA"/>
</dbReference>
<dbReference type="Pfam" id="PF16353">
    <property type="entry name" value="LacZ_4"/>
    <property type="match status" value="1"/>
</dbReference>
<dbReference type="InterPro" id="IPR008979">
    <property type="entry name" value="Galactose-bd-like_sf"/>
</dbReference>
<comment type="caution">
    <text evidence="9">The sequence shown here is derived from an EMBL/GenBank/DDBJ whole genome shotgun (WGS) entry which is preliminary data.</text>
</comment>
<dbReference type="InterPro" id="IPR050347">
    <property type="entry name" value="Bact_Beta-galactosidase"/>
</dbReference>
<dbReference type="AlphaFoldDB" id="A0A9W6W7C0"/>
<evidence type="ECO:0000256" key="7">
    <source>
        <dbReference type="ARBA" id="ARBA00032230"/>
    </source>
</evidence>